<dbReference type="InterPro" id="IPR015424">
    <property type="entry name" value="PyrdxlP-dep_Trfase"/>
</dbReference>
<protein>
    <submittedName>
        <fullName evidence="1">4-aminobutyrate aminotransferase PuuE</fullName>
        <ecNumber evidence="1">2.6.1.19</ecNumber>
    </submittedName>
</protein>
<dbReference type="Gene3D" id="3.90.1150.10">
    <property type="entry name" value="Aspartate Aminotransferase, domain 1"/>
    <property type="match status" value="1"/>
</dbReference>
<dbReference type="GO" id="GO:0034386">
    <property type="term" value="F:4-aminobutyrate:2-oxoglutarate transaminase activity"/>
    <property type="evidence" value="ECO:0007669"/>
    <property type="project" value="UniProtKB-EC"/>
</dbReference>
<dbReference type="AlphaFoldDB" id="A0A2X5NTM9"/>
<dbReference type="Proteomes" id="UP000248758">
    <property type="component" value="Chromosome 1"/>
</dbReference>
<dbReference type="KEGG" id="tpty:NCTC11468_03198"/>
<keyword evidence="1" id="KW-0808">Transferase</keyword>
<keyword evidence="1" id="KW-0032">Aminotransferase</keyword>
<gene>
    <name evidence="1" type="primary">puuE_1</name>
    <name evidence="1" type="ORF">NCTC11468_03198</name>
</gene>
<sequence length="46" mass="5032">MEAGLLLLTCGQKGNVIRFLYPLTIPTDQFRQGLAILTQALQENAA</sequence>
<dbReference type="EMBL" id="LS483499">
    <property type="protein sequence ID" value="SQK76809.1"/>
    <property type="molecule type" value="Genomic_DNA"/>
</dbReference>
<dbReference type="EC" id="2.6.1.19" evidence="1"/>
<dbReference type="SUPFAM" id="SSF53383">
    <property type="entry name" value="PLP-dependent transferases"/>
    <property type="match status" value="1"/>
</dbReference>
<evidence type="ECO:0000313" key="1">
    <source>
        <dbReference type="EMBL" id="SQK76809.1"/>
    </source>
</evidence>
<reference evidence="1 2" key="1">
    <citation type="submission" date="2018-06" db="EMBL/GenBank/DDBJ databases">
        <authorList>
            <consortium name="Pathogen Informatics"/>
            <person name="Doyle S."/>
        </authorList>
    </citation>
    <scope>NUCLEOTIDE SEQUENCE [LARGE SCALE GENOMIC DNA]</scope>
    <source>
        <strain evidence="1 2">NCTC11468</strain>
    </source>
</reference>
<organism evidence="1 2">
    <name type="scientific">Tatumella ptyseos</name>
    <dbReference type="NCBI Taxonomy" id="82987"/>
    <lineage>
        <taxon>Bacteria</taxon>
        <taxon>Pseudomonadati</taxon>
        <taxon>Pseudomonadota</taxon>
        <taxon>Gammaproteobacteria</taxon>
        <taxon>Enterobacterales</taxon>
        <taxon>Erwiniaceae</taxon>
        <taxon>Tatumella</taxon>
    </lineage>
</organism>
<proteinExistence type="predicted"/>
<name>A0A2X5NTM9_9GAMM</name>
<dbReference type="InterPro" id="IPR015422">
    <property type="entry name" value="PyrdxlP-dep_Trfase_small"/>
</dbReference>
<evidence type="ECO:0000313" key="2">
    <source>
        <dbReference type="Proteomes" id="UP000248758"/>
    </source>
</evidence>
<accession>A0A2X5NTM9</accession>